<reference evidence="12 13" key="1">
    <citation type="submission" date="2018-10" db="EMBL/GenBank/DDBJ databases">
        <title>A high-quality apple genome assembly.</title>
        <authorList>
            <person name="Hu J."/>
        </authorList>
    </citation>
    <scope>NUCLEOTIDE SEQUENCE [LARGE SCALE GENOMIC DNA]</scope>
    <source>
        <strain evidence="13">cv. HFTH1</strain>
        <tissue evidence="12">Young leaf</tissue>
    </source>
</reference>
<dbReference type="Gene3D" id="1.10.8.20">
    <property type="entry name" value="N-terminal domain of phosphatidylinositol transfer protein sec14p"/>
    <property type="match status" value="1"/>
</dbReference>
<evidence type="ECO:0000256" key="10">
    <source>
        <dbReference type="SAM" id="Phobius"/>
    </source>
</evidence>
<dbReference type="CDD" id="cd00170">
    <property type="entry name" value="SEC14"/>
    <property type="match status" value="1"/>
</dbReference>
<dbReference type="InterPro" id="IPR036273">
    <property type="entry name" value="CRAL/TRIO_N_dom_sf"/>
</dbReference>
<accession>A0A498KI58</accession>
<dbReference type="SMART" id="SM01100">
    <property type="entry name" value="CRAL_TRIO_N"/>
    <property type="match status" value="1"/>
</dbReference>
<sequence>MSGPLPVSDAEISEEDRKTKVGSLKKKAMNASVRFRNSFSTRGRTSSSKVLSIDIEDVHDLEEIQAVDSLRQALILEELLPFKHDDYHKMLRFLKARKFDVDKTKKMWSDMLEWRKAFGADTIMEDFYFKELDEVLQYYPQGHHGIDKEGRPVYIERIGLVDATKLMQATTMDRYLKYHVQEFERTFAVKFPACSIAAKKNIDQSTTILDVQGVGFKNFNKAARELITRLQKIDGDNYPETLNRMFIINAGSGFRMLWNSVKSFLDPKTTAKINVLGNKYQSKLLEIIDASELPKFLGGTCTCSDQGGCMRSDKGPWKQPEIVKGLGAALNIGRSTPKLNHALSRFHEEVSLAKTREASLRREDSASMVGKSVDSSWPMAKGNVKFALSNAKSSKNLGDCFTRNNACKLPEGFGSQIMAAILTFLMGIVAMVRLTRSMPKRLTDSTFYSSTVCDGDTMVKGQGSSHAAISGSDLMTVMKRMAELEERMTVLNMKPATVPAQKEEMLNTALGRVGALEKELMATKQALEESLTRQEELLGSLDKKKKRKKKMFNIW</sequence>
<dbReference type="EMBL" id="RDQH01000328">
    <property type="protein sequence ID" value="RXI07388.1"/>
    <property type="molecule type" value="Genomic_DNA"/>
</dbReference>
<keyword evidence="5" id="KW-0333">Golgi apparatus</keyword>
<organism evidence="12 13">
    <name type="scientific">Malus domestica</name>
    <name type="common">Apple</name>
    <name type="synonym">Pyrus malus</name>
    <dbReference type="NCBI Taxonomy" id="3750"/>
    <lineage>
        <taxon>Eukaryota</taxon>
        <taxon>Viridiplantae</taxon>
        <taxon>Streptophyta</taxon>
        <taxon>Embryophyta</taxon>
        <taxon>Tracheophyta</taxon>
        <taxon>Spermatophyta</taxon>
        <taxon>Magnoliopsida</taxon>
        <taxon>eudicotyledons</taxon>
        <taxon>Gunneridae</taxon>
        <taxon>Pentapetalae</taxon>
        <taxon>rosids</taxon>
        <taxon>fabids</taxon>
        <taxon>Rosales</taxon>
        <taxon>Rosaceae</taxon>
        <taxon>Amygdaloideae</taxon>
        <taxon>Maleae</taxon>
        <taxon>Malus</taxon>
    </lineage>
</organism>
<keyword evidence="6 8" id="KW-0175">Coiled coil</keyword>
<feature type="coiled-coil region" evidence="8">
    <location>
        <begin position="474"/>
        <end position="544"/>
    </location>
</feature>
<evidence type="ECO:0000256" key="5">
    <source>
        <dbReference type="ARBA" id="ARBA00023034"/>
    </source>
</evidence>
<evidence type="ECO:0000259" key="11">
    <source>
        <dbReference type="PROSITE" id="PS50191"/>
    </source>
</evidence>
<evidence type="ECO:0000256" key="6">
    <source>
        <dbReference type="ARBA" id="ARBA00023054"/>
    </source>
</evidence>
<comment type="caution">
    <text evidence="12">The sequence shown here is derived from an EMBL/GenBank/DDBJ whole genome shotgun (WGS) entry which is preliminary data.</text>
</comment>
<evidence type="ECO:0000256" key="4">
    <source>
        <dbReference type="ARBA" id="ARBA00022927"/>
    </source>
</evidence>
<evidence type="ECO:0000256" key="3">
    <source>
        <dbReference type="ARBA" id="ARBA00022448"/>
    </source>
</evidence>
<keyword evidence="3" id="KW-0813">Transport</keyword>
<evidence type="ECO:0000313" key="12">
    <source>
        <dbReference type="EMBL" id="RXI07388.1"/>
    </source>
</evidence>
<dbReference type="InterPro" id="IPR051026">
    <property type="entry name" value="PI/PC_transfer"/>
</dbReference>
<dbReference type="GO" id="GO:0015031">
    <property type="term" value="P:protein transport"/>
    <property type="evidence" value="ECO:0007669"/>
    <property type="project" value="UniProtKB-KW"/>
</dbReference>
<keyword evidence="4" id="KW-0653">Protein transport</keyword>
<dbReference type="SUPFAM" id="SSF52087">
    <property type="entry name" value="CRAL/TRIO domain"/>
    <property type="match status" value="1"/>
</dbReference>
<keyword evidence="10" id="KW-1133">Transmembrane helix</keyword>
<dbReference type="Pfam" id="PF00650">
    <property type="entry name" value="CRAL_TRIO"/>
    <property type="match status" value="1"/>
</dbReference>
<comment type="similarity">
    <text evidence="7">Belongs to the SFH family.</text>
</comment>
<dbReference type="PROSITE" id="PS50191">
    <property type="entry name" value="CRAL_TRIO"/>
    <property type="match status" value="1"/>
</dbReference>
<evidence type="ECO:0000313" key="13">
    <source>
        <dbReference type="Proteomes" id="UP000290289"/>
    </source>
</evidence>
<dbReference type="InterPro" id="IPR011074">
    <property type="entry name" value="CRAL/TRIO_N_dom"/>
</dbReference>
<evidence type="ECO:0000256" key="8">
    <source>
        <dbReference type="SAM" id="Coils"/>
    </source>
</evidence>
<keyword evidence="13" id="KW-1185">Reference proteome</keyword>
<dbReference type="AlphaFoldDB" id="A0A498KI58"/>
<name>A0A498KI58_MALDO</name>
<evidence type="ECO:0000256" key="9">
    <source>
        <dbReference type="SAM" id="MobiDB-lite"/>
    </source>
</evidence>
<dbReference type="GO" id="GO:0000139">
    <property type="term" value="C:Golgi membrane"/>
    <property type="evidence" value="ECO:0007669"/>
    <property type="project" value="UniProtKB-SubCell"/>
</dbReference>
<comment type="subcellular location">
    <subcellularLocation>
        <location evidence="1">Cell membrane</location>
        <topology evidence="1">Peripheral membrane protein</topology>
    </subcellularLocation>
    <subcellularLocation>
        <location evidence="2">Golgi apparatus membrane</location>
        <topology evidence="2">Peripheral membrane protein</topology>
    </subcellularLocation>
</comment>
<dbReference type="GO" id="GO:0005886">
    <property type="term" value="C:plasma membrane"/>
    <property type="evidence" value="ECO:0007669"/>
    <property type="project" value="UniProtKB-SubCell"/>
</dbReference>
<feature type="region of interest" description="Disordered" evidence="9">
    <location>
        <begin position="1"/>
        <end position="21"/>
    </location>
</feature>
<dbReference type="SUPFAM" id="SSF46938">
    <property type="entry name" value="CRAL/TRIO N-terminal domain"/>
    <property type="match status" value="1"/>
</dbReference>
<dbReference type="Proteomes" id="UP000290289">
    <property type="component" value="Chromosome 2"/>
</dbReference>
<evidence type="ECO:0000256" key="1">
    <source>
        <dbReference type="ARBA" id="ARBA00004202"/>
    </source>
</evidence>
<dbReference type="Gene3D" id="3.40.525.10">
    <property type="entry name" value="CRAL-TRIO lipid binding domain"/>
    <property type="match status" value="1"/>
</dbReference>
<dbReference type="PANTHER" id="PTHR45657">
    <property type="entry name" value="CRAL-TRIO DOMAIN-CONTAINING PROTEIN YKL091C-RELATED"/>
    <property type="match status" value="1"/>
</dbReference>
<dbReference type="Pfam" id="PF03765">
    <property type="entry name" value="CRAL_TRIO_N"/>
    <property type="match status" value="1"/>
</dbReference>
<dbReference type="InterPro" id="IPR036865">
    <property type="entry name" value="CRAL-TRIO_dom_sf"/>
</dbReference>
<keyword evidence="10" id="KW-0472">Membrane</keyword>
<gene>
    <name evidence="12" type="ORF">DVH24_026524</name>
</gene>
<dbReference type="InterPro" id="IPR001251">
    <property type="entry name" value="CRAL-TRIO_dom"/>
</dbReference>
<dbReference type="FunFam" id="3.40.525.10:FF:000011">
    <property type="entry name" value="SEC14 cytosolic factor"/>
    <property type="match status" value="1"/>
</dbReference>
<feature type="domain" description="CRAL-TRIO" evidence="11">
    <location>
        <begin position="131"/>
        <end position="305"/>
    </location>
</feature>
<feature type="transmembrane region" description="Helical" evidence="10">
    <location>
        <begin position="413"/>
        <end position="432"/>
    </location>
</feature>
<dbReference type="PANTHER" id="PTHR45657:SF29">
    <property type="entry name" value="PHOSPHATIDYLINOSITOL_PHOSPHATIDYLCHOLINE TRANSFER PROTEIN SFH12"/>
    <property type="match status" value="1"/>
</dbReference>
<evidence type="ECO:0000256" key="2">
    <source>
        <dbReference type="ARBA" id="ARBA00004395"/>
    </source>
</evidence>
<keyword evidence="10" id="KW-0812">Transmembrane</keyword>
<evidence type="ECO:0000256" key="7">
    <source>
        <dbReference type="ARBA" id="ARBA00038020"/>
    </source>
</evidence>
<protein>
    <recommendedName>
        <fullName evidence="11">CRAL-TRIO domain-containing protein</fullName>
    </recommendedName>
</protein>
<dbReference type="PRINTS" id="PR00180">
    <property type="entry name" value="CRETINALDHBP"/>
</dbReference>
<proteinExistence type="inferred from homology"/>
<dbReference type="SMART" id="SM00516">
    <property type="entry name" value="SEC14"/>
    <property type="match status" value="1"/>
</dbReference>